<keyword evidence="2" id="KW-1185">Reference proteome</keyword>
<dbReference type="AlphaFoldDB" id="A0A9N9HRP7"/>
<protein>
    <submittedName>
        <fullName evidence="1">1101_t:CDS:1</fullName>
    </submittedName>
</protein>
<name>A0A9N9HRP7_9GLOM</name>
<reference evidence="1" key="1">
    <citation type="submission" date="2021-06" db="EMBL/GenBank/DDBJ databases">
        <authorList>
            <person name="Kallberg Y."/>
            <person name="Tangrot J."/>
            <person name="Rosling A."/>
        </authorList>
    </citation>
    <scope>NUCLEOTIDE SEQUENCE</scope>
    <source>
        <strain evidence="1">UK204</strain>
    </source>
</reference>
<evidence type="ECO:0000313" key="2">
    <source>
        <dbReference type="Proteomes" id="UP000789570"/>
    </source>
</evidence>
<dbReference type="EMBL" id="CAJVPQ010008009">
    <property type="protein sequence ID" value="CAG8702753.1"/>
    <property type="molecule type" value="Genomic_DNA"/>
</dbReference>
<dbReference type="Proteomes" id="UP000789570">
    <property type="component" value="Unassembled WGS sequence"/>
</dbReference>
<accession>A0A9N9HRP7</accession>
<feature type="non-terminal residue" evidence="1">
    <location>
        <position position="1"/>
    </location>
</feature>
<proteinExistence type="predicted"/>
<comment type="caution">
    <text evidence="1">The sequence shown here is derived from an EMBL/GenBank/DDBJ whole genome shotgun (WGS) entry which is preliminary data.</text>
</comment>
<organism evidence="1 2">
    <name type="scientific">Funneliformis caledonium</name>
    <dbReference type="NCBI Taxonomy" id="1117310"/>
    <lineage>
        <taxon>Eukaryota</taxon>
        <taxon>Fungi</taxon>
        <taxon>Fungi incertae sedis</taxon>
        <taxon>Mucoromycota</taxon>
        <taxon>Glomeromycotina</taxon>
        <taxon>Glomeromycetes</taxon>
        <taxon>Glomerales</taxon>
        <taxon>Glomeraceae</taxon>
        <taxon>Funneliformis</taxon>
    </lineage>
</organism>
<evidence type="ECO:0000313" key="1">
    <source>
        <dbReference type="EMBL" id="CAG8702753.1"/>
    </source>
</evidence>
<gene>
    <name evidence="1" type="ORF">FCALED_LOCUS13559</name>
</gene>
<sequence length="55" mass="6738">RGWNLPKIPISALWRSRRIYIPKFHDILRIIEFLSKLYEMYTVKIFNPKEALTNF</sequence>